<evidence type="ECO:0000256" key="1">
    <source>
        <dbReference type="ARBA" id="ARBA00023015"/>
    </source>
</evidence>
<evidence type="ECO:0000259" key="4">
    <source>
        <dbReference type="PROSITE" id="PS50949"/>
    </source>
</evidence>
<dbReference type="Pfam" id="PF07729">
    <property type="entry name" value="FCD"/>
    <property type="match status" value="1"/>
</dbReference>
<dbReference type="PROSITE" id="PS50949">
    <property type="entry name" value="HTH_GNTR"/>
    <property type="match status" value="1"/>
</dbReference>
<dbReference type="Gene3D" id="1.20.120.530">
    <property type="entry name" value="GntR ligand-binding domain-like"/>
    <property type="match status" value="1"/>
</dbReference>
<dbReference type="RefSeq" id="WP_069034242.1">
    <property type="nucleotide sequence ID" value="NZ_MDKC01000023.1"/>
</dbReference>
<organism evidence="5 6">
    <name type="scientific">Gottfriedia luciferensis</name>
    <dbReference type="NCBI Taxonomy" id="178774"/>
    <lineage>
        <taxon>Bacteria</taxon>
        <taxon>Bacillati</taxon>
        <taxon>Bacillota</taxon>
        <taxon>Bacilli</taxon>
        <taxon>Bacillales</taxon>
        <taxon>Bacillaceae</taxon>
        <taxon>Gottfriedia</taxon>
    </lineage>
</organism>
<dbReference type="SUPFAM" id="SSF46785">
    <property type="entry name" value="Winged helix' DNA-binding domain"/>
    <property type="match status" value="1"/>
</dbReference>
<dbReference type="InterPro" id="IPR036388">
    <property type="entry name" value="WH-like_DNA-bd_sf"/>
</dbReference>
<dbReference type="PANTHER" id="PTHR43537">
    <property type="entry name" value="TRANSCRIPTIONAL REGULATOR, GNTR FAMILY"/>
    <property type="match status" value="1"/>
</dbReference>
<dbReference type="InterPro" id="IPR000524">
    <property type="entry name" value="Tscrpt_reg_HTH_GntR"/>
</dbReference>
<keyword evidence="1" id="KW-0805">Transcription regulation</keyword>
<keyword evidence="2" id="KW-0238">DNA-binding</keyword>
<dbReference type="PANTHER" id="PTHR43537:SF24">
    <property type="entry name" value="GLUCONATE OPERON TRANSCRIPTIONAL REPRESSOR"/>
    <property type="match status" value="1"/>
</dbReference>
<gene>
    <name evidence="5" type="ORF">BED47_07455</name>
</gene>
<dbReference type="EMBL" id="MDKC01000023">
    <property type="protein sequence ID" value="ODG91482.1"/>
    <property type="molecule type" value="Genomic_DNA"/>
</dbReference>
<feature type="domain" description="HTH gntR-type" evidence="4">
    <location>
        <begin position="5"/>
        <end position="72"/>
    </location>
</feature>
<reference evidence="5 6" key="1">
    <citation type="submission" date="2016-07" db="EMBL/GenBank/DDBJ databases">
        <authorList>
            <person name="Townsley L."/>
            <person name="Shank E.A."/>
        </authorList>
    </citation>
    <scope>NUCLEOTIDE SEQUENCE [LARGE SCALE GENOMIC DNA]</scope>
    <source>
        <strain evidence="5 6">CH01</strain>
    </source>
</reference>
<protein>
    <recommendedName>
        <fullName evidence="4">HTH gntR-type domain-containing protein</fullName>
    </recommendedName>
</protein>
<evidence type="ECO:0000256" key="2">
    <source>
        <dbReference type="ARBA" id="ARBA00023125"/>
    </source>
</evidence>
<evidence type="ECO:0000256" key="3">
    <source>
        <dbReference type="ARBA" id="ARBA00023163"/>
    </source>
</evidence>
<evidence type="ECO:0000313" key="6">
    <source>
        <dbReference type="Proteomes" id="UP000094580"/>
    </source>
</evidence>
<accession>A0ABX2ZSJ1</accession>
<keyword evidence="6" id="KW-1185">Reference proteome</keyword>
<dbReference type="InterPro" id="IPR011711">
    <property type="entry name" value="GntR_C"/>
</dbReference>
<sequence length="212" mass="24951">MPNNITLEQKAYEEIKKFIIQGKYSPGTYITEASLVKDLNMSRTPIRRALVKLESSGLVKHFKNQGSMVQNIQITLIDIVNFFECRLFLGIGSIEKAKRKMLDFPINEMYECTQLLKNAVADDDHDLYYLEANRYHNLILQTSQNDLLMETIGALQNKFEIIASKYYSYRRSSVENHIKQYEELTKFFEEKEYDQALKLYNEIMKEKIQSLF</sequence>
<dbReference type="Pfam" id="PF00392">
    <property type="entry name" value="GntR"/>
    <property type="match status" value="1"/>
</dbReference>
<name>A0ABX2ZSJ1_9BACI</name>
<dbReference type="SMART" id="SM00345">
    <property type="entry name" value="HTH_GNTR"/>
    <property type="match status" value="1"/>
</dbReference>
<dbReference type="Proteomes" id="UP000094580">
    <property type="component" value="Unassembled WGS sequence"/>
</dbReference>
<dbReference type="InterPro" id="IPR008920">
    <property type="entry name" value="TF_FadR/GntR_C"/>
</dbReference>
<dbReference type="InterPro" id="IPR036390">
    <property type="entry name" value="WH_DNA-bd_sf"/>
</dbReference>
<evidence type="ECO:0000313" key="5">
    <source>
        <dbReference type="EMBL" id="ODG91482.1"/>
    </source>
</evidence>
<comment type="caution">
    <text evidence="5">The sequence shown here is derived from an EMBL/GenBank/DDBJ whole genome shotgun (WGS) entry which is preliminary data.</text>
</comment>
<dbReference type="Gene3D" id="1.10.10.10">
    <property type="entry name" value="Winged helix-like DNA-binding domain superfamily/Winged helix DNA-binding domain"/>
    <property type="match status" value="1"/>
</dbReference>
<dbReference type="CDD" id="cd07377">
    <property type="entry name" value="WHTH_GntR"/>
    <property type="match status" value="1"/>
</dbReference>
<keyword evidence="3" id="KW-0804">Transcription</keyword>
<dbReference type="SUPFAM" id="SSF48008">
    <property type="entry name" value="GntR ligand-binding domain-like"/>
    <property type="match status" value="1"/>
</dbReference>
<proteinExistence type="predicted"/>